<keyword evidence="2" id="KW-1185">Reference proteome</keyword>
<protein>
    <submittedName>
        <fullName evidence="3">Uncharacterized protein</fullName>
    </submittedName>
</protein>
<feature type="region of interest" description="Disordered" evidence="1">
    <location>
        <begin position="74"/>
        <end position="101"/>
    </location>
</feature>
<sequence length="167" mass="18027">MRTRRKSAAVQDDEPSCPDLNKRSGLSDSAQATVKTSPTHFRSGSFDSARVSAFSPVDVPRLLIHSPVSPLALESTPSTRDNRLLTVPSPDFRKCSPEGEPPRAGDYITMGLAPAILGQLTAIASTMMTPSSNDTDIPKAQSIQELEILSSETKFSVNSYNRTTEAF</sequence>
<feature type="region of interest" description="Disordered" evidence="1">
    <location>
        <begin position="1"/>
        <end position="47"/>
    </location>
</feature>
<dbReference type="AlphaFoldDB" id="A0A1I7XLA5"/>
<name>A0A1I7XLA5_HETBA</name>
<feature type="compositionally biased region" description="Basic and acidic residues" evidence="1">
    <location>
        <begin position="91"/>
        <end position="101"/>
    </location>
</feature>
<dbReference type="WBParaSite" id="Hba_18308">
    <property type="protein sequence ID" value="Hba_18308"/>
    <property type="gene ID" value="Hba_18308"/>
</dbReference>
<evidence type="ECO:0000313" key="2">
    <source>
        <dbReference type="Proteomes" id="UP000095283"/>
    </source>
</evidence>
<organism evidence="2 3">
    <name type="scientific">Heterorhabditis bacteriophora</name>
    <name type="common">Entomopathogenic nematode worm</name>
    <dbReference type="NCBI Taxonomy" id="37862"/>
    <lineage>
        <taxon>Eukaryota</taxon>
        <taxon>Metazoa</taxon>
        <taxon>Ecdysozoa</taxon>
        <taxon>Nematoda</taxon>
        <taxon>Chromadorea</taxon>
        <taxon>Rhabditida</taxon>
        <taxon>Rhabditina</taxon>
        <taxon>Rhabditomorpha</taxon>
        <taxon>Strongyloidea</taxon>
        <taxon>Heterorhabditidae</taxon>
        <taxon>Heterorhabditis</taxon>
    </lineage>
</organism>
<evidence type="ECO:0000313" key="3">
    <source>
        <dbReference type="WBParaSite" id="Hba_18308"/>
    </source>
</evidence>
<feature type="compositionally biased region" description="Polar residues" evidence="1">
    <location>
        <begin position="24"/>
        <end position="46"/>
    </location>
</feature>
<evidence type="ECO:0000256" key="1">
    <source>
        <dbReference type="SAM" id="MobiDB-lite"/>
    </source>
</evidence>
<dbReference type="Proteomes" id="UP000095283">
    <property type="component" value="Unplaced"/>
</dbReference>
<reference evidence="3" key="1">
    <citation type="submission" date="2016-11" db="UniProtKB">
        <authorList>
            <consortium name="WormBaseParasite"/>
        </authorList>
    </citation>
    <scope>IDENTIFICATION</scope>
</reference>
<accession>A0A1I7XLA5</accession>
<proteinExistence type="predicted"/>